<accession>A0A0D7X004</accession>
<protein>
    <submittedName>
        <fullName evidence="1">Uncharacterized protein</fullName>
    </submittedName>
</protein>
<dbReference type="AlphaFoldDB" id="A0A0D7X004"/>
<dbReference type="OrthoDB" id="9801052at2"/>
<organism evidence="1 2">
    <name type="scientific">Paenibacillus terrae</name>
    <dbReference type="NCBI Taxonomy" id="159743"/>
    <lineage>
        <taxon>Bacteria</taxon>
        <taxon>Bacillati</taxon>
        <taxon>Bacillota</taxon>
        <taxon>Bacilli</taxon>
        <taxon>Bacillales</taxon>
        <taxon>Paenibacillaceae</taxon>
        <taxon>Paenibacillus</taxon>
    </lineage>
</organism>
<gene>
    <name evidence="1" type="ORF">QD47_16390</name>
</gene>
<dbReference type="InterPro" id="IPR015424">
    <property type="entry name" value="PyrdxlP-dep_Trfase"/>
</dbReference>
<proteinExistence type="predicted"/>
<comment type="caution">
    <text evidence="1">The sequence shown here is derived from an EMBL/GenBank/DDBJ whole genome shotgun (WGS) entry which is preliminary data.</text>
</comment>
<name>A0A0D7X004_9BACL</name>
<dbReference type="Proteomes" id="UP000032534">
    <property type="component" value="Unassembled WGS sequence"/>
</dbReference>
<evidence type="ECO:0000313" key="1">
    <source>
        <dbReference type="EMBL" id="KJD44564.1"/>
    </source>
</evidence>
<dbReference type="InterPro" id="IPR015422">
    <property type="entry name" value="PyrdxlP-dep_Trfase_small"/>
</dbReference>
<keyword evidence="2" id="KW-1185">Reference proteome</keyword>
<reference evidence="1 2" key="1">
    <citation type="submission" date="2014-11" db="EMBL/GenBank/DDBJ databases">
        <title>Draft Genome Sequences of Paenibacillus polymyxa NRRL B-30509 and Paenibacillus terrae NRRL B-30644, Strains from a Poultry Environment that Produce Tridecaptin A and Paenicidins.</title>
        <authorList>
            <person name="van Belkum M.J."/>
            <person name="Lohans C.T."/>
            <person name="Vederas J.C."/>
        </authorList>
    </citation>
    <scope>NUCLEOTIDE SEQUENCE [LARGE SCALE GENOMIC DNA]</scope>
    <source>
        <strain evidence="1 2">NRRL B-30644</strain>
    </source>
</reference>
<evidence type="ECO:0000313" key="2">
    <source>
        <dbReference type="Proteomes" id="UP000032534"/>
    </source>
</evidence>
<dbReference type="EMBL" id="JTHP01000033">
    <property type="protein sequence ID" value="KJD44564.1"/>
    <property type="molecule type" value="Genomic_DNA"/>
</dbReference>
<dbReference type="RefSeq" id="WP_044647157.1">
    <property type="nucleotide sequence ID" value="NZ_JTHP01000033.1"/>
</dbReference>
<dbReference type="PATRIC" id="fig|159743.3.peg.3643"/>
<dbReference type="Gene3D" id="3.90.1150.10">
    <property type="entry name" value="Aspartate Aminotransferase, domain 1"/>
    <property type="match status" value="1"/>
</dbReference>
<sequence length="72" mass="7963">MKMIINIKGAIELPKSTTAISQNTRYLESRAARESNARSYPRRIPIAIAEAEGIHIKDVDGKIYYNCLAGGL</sequence>
<dbReference type="SUPFAM" id="SSF53383">
    <property type="entry name" value="PLP-dependent transferases"/>
    <property type="match status" value="1"/>
</dbReference>